<dbReference type="Pfam" id="PF01458">
    <property type="entry name" value="SUFBD_core"/>
    <property type="match status" value="1"/>
</dbReference>
<evidence type="ECO:0000313" key="4">
    <source>
        <dbReference type="EMBL" id="MRI81275.1"/>
    </source>
</evidence>
<sequence>MTLEQTSLDQQQSLITHSDQLPDFFLTAQAEAAAQWDSLELPIIERMRYKKWPLFTQTITSTRTRQPANPLDDVTLDLLSNDEVAARIIHYGNETYLDYIAQDLTDKGVIIQDLFTALVDHPALVQKHLFSTLAPLEDKINAYHTAYMNGGLFIYIPKNVEIKLPIETVLVQDSRDELAFNKHILIVSEQNSQLTYLERSATVGDHANSATLLTEVVASAGAQVKFVAMDALGESTCAFVRRHGITYDDANIEWAAAAMNQGNTILDTYTELKGQGSASNTNIISIANGKQTQMVNTGLLNVGHHSAANIFQHGVILDQARLSFNGIGQIVKDAKGADAQQESRLMMLSQESRGDTNPILYIDEFEVTAGHAASVGQVDPEQLYYLMSRGLSQTDAEYLLIRGFLGQVIQTIPSMQIRQQMVEMIDNKLQLFHPGNL</sequence>
<dbReference type="EMBL" id="WJQR01000003">
    <property type="protein sequence ID" value="MRI81275.1"/>
    <property type="molecule type" value="Genomic_DNA"/>
</dbReference>
<dbReference type="PANTHER" id="PTHR30508:SF1">
    <property type="entry name" value="UPF0051 PROTEIN ABCI8, CHLOROPLASTIC-RELATED"/>
    <property type="match status" value="1"/>
</dbReference>
<dbReference type="GO" id="GO:0016226">
    <property type="term" value="P:iron-sulfur cluster assembly"/>
    <property type="evidence" value="ECO:0007669"/>
    <property type="project" value="InterPro"/>
</dbReference>
<dbReference type="NCBIfam" id="TIGR01981">
    <property type="entry name" value="sufD"/>
    <property type="match status" value="1"/>
</dbReference>
<reference evidence="4 5" key="1">
    <citation type="submission" date="2019-11" db="EMBL/GenBank/DDBJ databases">
        <title>Characterisation of Fundicoccus ignavus gen. nov. sp. nov., a novel genus of the family Aerococcaceae isolated from bulk tank milk.</title>
        <authorList>
            <person name="Siebert A."/>
            <person name="Huptas C."/>
            <person name="Wenning M."/>
            <person name="Scherer S."/>
            <person name="Doll E.V."/>
        </authorList>
    </citation>
    <scope>NUCLEOTIDE SEQUENCE [LARGE SCALE GENOMIC DNA]</scope>
    <source>
        <strain evidence="4 5">DSM 109653</strain>
    </source>
</reference>
<evidence type="ECO:0000259" key="3">
    <source>
        <dbReference type="Pfam" id="PF19295"/>
    </source>
</evidence>
<organism evidence="4 5">
    <name type="scientific">Fundicoccus ignavus</name>
    <dbReference type="NCBI Taxonomy" id="2664442"/>
    <lineage>
        <taxon>Bacteria</taxon>
        <taxon>Bacillati</taxon>
        <taxon>Bacillota</taxon>
        <taxon>Bacilli</taxon>
        <taxon>Lactobacillales</taxon>
        <taxon>Aerococcaceae</taxon>
        <taxon>Fundicoccus</taxon>
    </lineage>
</organism>
<dbReference type="PANTHER" id="PTHR30508">
    <property type="entry name" value="FES CLUSTER ASSEMBLY PROTEIN SUF"/>
    <property type="match status" value="1"/>
</dbReference>
<accession>A0A844BH24</accession>
<name>A0A844BH24_9LACT</name>
<comment type="similarity">
    <text evidence="1">Belongs to the iron-sulfur cluster assembly SufBD family.</text>
</comment>
<dbReference type="SUPFAM" id="SSF101960">
    <property type="entry name" value="Stabilizer of iron transporter SufD"/>
    <property type="match status" value="1"/>
</dbReference>
<dbReference type="Pfam" id="PF19295">
    <property type="entry name" value="SufBD_N"/>
    <property type="match status" value="1"/>
</dbReference>
<dbReference type="InterPro" id="IPR055346">
    <property type="entry name" value="Fe-S_cluster_assembly_SufBD"/>
</dbReference>
<evidence type="ECO:0000259" key="2">
    <source>
        <dbReference type="Pfam" id="PF01458"/>
    </source>
</evidence>
<dbReference type="Proteomes" id="UP000469870">
    <property type="component" value="Unassembled WGS sequence"/>
</dbReference>
<evidence type="ECO:0000256" key="1">
    <source>
        <dbReference type="ARBA" id="ARBA00043967"/>
    </source>
</evidence>
<feature type="domain" description="SUF system FeS cluster assembly SufBD core" evidence="2">
    <location>
        <begin position="176"/>
        <end position="404"/>
    </location>
</feature>
<evidence type="ECO:0000313" key="5">
    <source>
        <dbReference type="Proteomes" id="UP000469870"/>
    </source>
</evidence>
<dbReference type="InterPro" id="IPR045595">
    <property type="entry name" value="SufBD_N"/>
</dbReference>
<protein>
    <submittedName>
        <fullName evidence="4">Fe-S cluster assembly protein SufD</fullName>
    </submittedName>
</protein>
<feature type="domain" description="SUF system FeS cluster assembly SufBD N-terminal" evidence="3">
    <location>
        <begin position="92"/>
        <end position="166"/>
    </location>
</feature>
<comment type="caution">
    <text evidence="4">The sequence shown here is derived from an EMBL/GenBank/DDBJ whole genome shotgun (WGS) entry which is preliminary data.</text>
</comment>
<dbReference type="InterPro" id="IPR037284">
    <property type="entry name" value="SUF_FeS_clus_asmbl_SufBD_sf"/>
</dbReference>
<proteinExistence type="inferred from homology"/>
<dbReference type="RefSeq" id="WP_153861672.1">
    <property type="nucleotide sequence ID" value="NZ_WJQR01000003.1"/>
</dbReference>
<dbReference type="InterPro" id="IPR011542">
    <property type="entry name" value="SUF_FeS_clus_asmbl_SufD"/>
</dbReference>
<dbReference type="InterPro" id="IPR000825">
    <property type="entry name" value="SUF_FeS_clus_asmbl_SufBD_core"/>
</dbReference>
<gene>
    <name evidence="4" type="primary">sufD</name>
    <name evidence="4" type="ORF">GIY11_04515</name>
</gene>
<dbReference type="AlphaFoldDB" id="A0A844BH24"/>